<keyword evidence="3" id="KW-1185">Reference proteome</keyword>
<dbReference type="Pfam" id="PF19608">
    <property type="entry name" value="DUF6113"/>
    <property type="match status" value="1"/>
</dbReference>
<evidence type="ECO:0000313" key="2">
    <source>
        <dbReference type="EMBL" id="GHB46916.1"/>
    </source>
</evidence>
<evidence type="ECO:0008006" key="4">
    <source>
        <dbReference type="Google" id="ProtNLM"/>
    </source>
</evidence>
<feature type="transmembrane region" description="Helical" evidence="1">
    <location>
        <begin position="60"/>
        <end position="80"/>
    </location>
</feature>
<proteinExistence type="predicted"/>
<sequence length="127" mass="12747">MTGTLTPARIAALLGLLVAGALTGAAGWLVIGLWFPGGLLLALLALFGVFLAGRLTTGSGLGVGAAAVGWFLAYVVLSLPRPEGDFLLGSSGIGLYAYLLGGAAIAVICATMKSAPDRPVPATRPRR</sequence>
<keyword evidence="1" id="KW-1133">Transmembrane helix</keyword>
<dbReference type="EMBL" id="BMVP01000002">
    <property type="protein sequence ID" value="GHB46916.1"/>
    <property type="molecule type" value="Genomic_DNA"/>
</dbReference>
<gene>
    <name evidence="2" type="ORF">GCM10010347_15750</name>
</gene>
<evidence type="ECO:0000313" key="3">
    <source>
        <dbReference type="Proteomes" id="UP000642673"/>
    </source>
</evidence>
<reference evidence="3" key="1">
    <citation type="journal article" date="2019" name="Int. J. Syst. Evol. Microbiol.">
        <title>The Global Catalogue of Microorganisms (GCM) 10K type strain sequencing project: providing services to taxonomists for standard genome sequencing and annotation.</title>
        <authorList>
            <consortium name="The Broad Institute Genomics Platform"/>
            <consortium name="The Broad Institute Genome Sequencing Center for Infectious Disease"/>
            <person name="Wu L."/>
            <person name="Ma J."/>
        </authorList>
    </citation>
    <scope>NUCLEOTIDE SEQUENCE [LARGE SCALE GENOMIC DNA]</scope>
    <source>
        <strain evidence="3">JCM 4738</strain>
    </source>
</reference>
<dbReference type="InterPro" id="IPR046095">
    <property type="entry name" value="DUF6113"/>
</dbReference>
<comment type="caution">
    <text evidence="2">The sequence shown here is derived from an EMBL/GenBank/DDBJ whole genome shotgun (WGS) entry which is preliminary data.</text>
</comment>
<keyword evidence="1" id="KW-0812">Transmembrane</keyword>
<keyword evidence="1" id="KW-0472">Membrane</keyword>
<protein>
    <recommendedName>
        <fullName evidence="4">Integral membrane protein</fullName>
    </recommendedName>
</protein>
<dbReference type="Proteomes" id="UP000642673">
    <property type="component" value="Unassembled WGS sequence"/>
</dbReference>
<name>A0ABQ3EMK1_9ACTN</name>
<feature type="transmembrane region" description="Helical" evidence="1">
    <location>
        <begin position="33"/>
        <end position="53"/>
    </location>
</feature>
<dbReference type="RefSeq" id="WP_190183269.1">
    <property type="nucleotide sequence ID" value="NZ_BMVP01000002.1"/>
</dbReference>
<evidence type="ECO:0000256" key="1">
    <source>
        <dbReference type="SAM" id="Phobius"/>
    </source>
</evidence>
<feature type="transmembrane region" description="Helical" evidence="1">
    <location>
        <begin position="86"/>
        <end position="109"/>
    </location>
</feature>
<accession>A0ABQ3EMK1</accession>
<organism evidence="2 3">
    <name type="scientific">Streptomyces cirratus</name>
    <dbReference type="NCBI Taxonomy" id="68187"/>
    <lineage>
        <taxon>Bacteria</taxon>
        <taxon>Bacillati</taxon>
        <taxon>Actinomycetota</taxon>
        <taxon>Actinomycetes</taxon>
        <taxon>Kitasatosporales</taxon>
        <taxon>Streptomycetaceae</taxon>
        <taxon>Streptomyces</taxon>
    </lineage>
</organism>